<keyword evidence="4 6" id="KW-0408">Iron</keyword>
<keyword evidence="1 6" id="KW-0813">Transport</keyword>
<dbReference type="PANTHER" id="PTHR36923">
    <property type="entry name" value="FERREDOXIN"/>
    <property type="match status" value="1"/>
</dbReference>
<proteinExistence type="predicted"/>
<comment type="function">
    <text evidence="6">Ferredoxins are iron-sulfur proteins that transfer electrons in a wide variety of metabolic reactions.</text>
</comment>
<dbReference type="GO" id="GO:0009055">
    <property type="term" value="F:electron transfer activity"/>
    <property type="evidence" value="ECO:0007669"/>
    <property type="project" value="UniProtKB-UniRule"/>
</dbReference>
<evidence type="ECO:0000256" key="2">
    <source>
        <dbReference type="ARBA" id="ARBA00022723"/>
    </source>
</evidence>
<dbReference type="Proteomes" id="UP000229756">
    <property type="component" value="Unassembled WGS sequence"/>
</dbReference>
<accession>A0A2M8EME5</accession>
<comment type="caution">
    <text evidence="7">The sequence shown here is derived from an EMBL/GenBank/DDBJ whole genome shotgun (WGS) entry which is preliminary data.</text>
</comment>
<dbReference type="PANTHER" id="PTHR36923:SF3">
    <property type="entry name" value="FERREDOXIN"/>
    <property type="match status" value="1"/>
</dbReference>
<evidence type="ECO:0000256" key="3">
    <source>
        <dbReference type="ARBA" id="ARBA00022982"/>
    </source>
</evidence>
<dbReference type="Gene3D" id="3.30.70.20">
    <property type="match status" value="1"/>
</dbReference>
<evidence type="ECO:0000256" key="1">
    <source>
        <dbReference type="ARBA" id="ARBA00022448"/>
    </source>
</evidence>
<evidence type="ECO:0000256" key="6">
    <source>
        <dbReference type="RuleBase" id="RU368020"/>
    </source>
</evidence>
<dbReference type="GO" id="GO:0005506">
    <property type="term" value="F:iron ion binding"/>
    <property type="evidence" value="ECO:0007669"/>
    <property type="project" value="UniProtKB-UniRule"/>
</dbReference>
<name>A0A2M8EME5_UNCKA</name>
<keyword evidence="2 6" id="KW-0479">Metal-binding</keyword>
<dbReference type="EMBL" id="PFSJ01000007">
    <property type="protein sequence ID" value="PJC23912.1"/>
    <property type="molecule type" value="Genomic_DNA"/>
</dbReference>
<gene>
    <name evidence="7" type="ORF">CO058_01070</name>
</gene>
<dbReference type="AlphaFoldDB" id="A0A2M8EME5"/>
<protein>
    <recommendedName>
        <fullName evidence="6">Ferredoxin</fullName>
    </recommendedName>
</protein>
<evidence type="ECO:0000313" key="7">
    <source>
        <dbReference type="EMBL" id="PJC23912.1"/>
    </source>
</evidence>
<dbReference type="PRINTS" id="PR00352">
    <property type="entry name" value="3FE4SFRDOXIN"/>
</dbReference>
<dbReference type="InterPro" id="IPR001080">
    <property type="entry name" value="3Fe4S_ferredoxin"/>
</dbReference>
<reference evidence="8" key="1">
    <citation type="submission" date="2017-09" db="EMBL/GenBank/DDBJ databases">
        <title>Depth-based differentiation of microbial function through sediment-hosted aquifers and enrichment of novel symbionts in the deep terrestrial subsurface.</title>
        <authorList>
            <person name="Probst A.J."/>
            <person name="Ladd B."/>
            <person name="Jarett J.K."/>
            <person name="Geller-Mcgrath D.E."/>
            <person name="Sieber C.M.K."/>
            <person name="Emerson J.B."/>
            <person name="Anantharaman K."/>
            <person name="Thomas B.C."/>
            <person name="Malmstrom R."/>
            <person name="Stieglmeier M."/>
            <person name="Klingl A."/>
            <person name="Woyke T."/>
            <person name="Ryan C.M."/>
            <person name="Banfield J.F."/>
        </authorList>
    </citation>
    <scope>NUCLEOTIDE SEQUENCE [LARGE SCALE GENOMIC DNA]</scope>
</reference>
<evidence type="ECO:0000256" key="5">
    <source>
        <dbReference type="ARBA" id="ARBA00023014"/>
    </source>
</evidence>
<dbReference type="SUPFAM" id="SSF54862">
    <property type="entry name" value="4Fe-4S ferredoxins"/>
    <property type="match status" value="1"/>
</dbReference>
<sequence>MRIIRDTCISAGPCTVYAPDTFDLDDEGIAIIKNGDWDSFEKIFEAAKSCPVMAIEVYKDGKKVYPEN</sequence>
<evidence type="ECO:0000256" key="4">
    <source>
        <dbReference type="ARBA" id="ARBA00023004"/>
    </source>
</evidence>
<organism evidence="7 8">
    <name type="scientific">candidate division WWE3 bacterium CG_4_9_14_0_2_um_filter_35_11</name>
    <dbReference type="NCBI Taxonomy" id="1975077"/>
    <lineage>
        <taxon>Bacteria</taxon>
        <taxon>Katanobacteria</taxon>
    </lineage>
</organism>
<keyword evidence="5 6" id="KW-0411">Iron-sulfur</keyword>
<evidence type="ECO:0000313" key="8">
    <source>
        <dbReference type="Proteomes" id="UP000229756"/>
    </source>
</evidence>
<dbReference type="InterPro" id="IPR051269">
    <property type="entry name" value="Fe-S_cluster_ET"/>
</dbReference>
<dbReference type="Pfam" id="PF13459">
    <property type="entry name" value="Fer4_15"/>
    <property type="match status" value="1"/>
</dbReference>
<dbReference type="GO" id="GO:0051536">
    <property type="term" value="F:iron-sulfur cluster binding"/>
    <property type="evidence" value="ECO:0007669"/>
    <property type="project" value="UniProtKB-KW"/>
</dbReference>
<keyword evidence="3 6" id="KW-0249">Electron transport</keyword>